<proteinExistence type="inferred from homology"/>
<keyword evidence="2 6" id="KW-0645">Protease</keyword>
<keyword evidence="4 6" id="KW-0720">Serine protease</keyword>
<dbReference type="InterPro" id="IPR001314">
    <property type="entry name" value="Peptidase_S1A"/>
</dbReference>
<keyword evidence="8" id="KW-0732">Signal</keyword>
<dbReference type="PANTHER" id="PTHR24252:SF21">
    <property type="entry name" value="TRANSMEMBRANE SERINE PROTEASE 12"/>
    <property type="match status" value="1"/>
</dbReference>
<feature type="chain" id="PRO_5033997433" description="Peptidase S1 domain-containing protein" evidence="8">
    <location>
        <begin position="24"/>
        <end position="298"/>
    </location>
</feature>
<keyword evidence="7" id="KW-0812">Transmembrane</keyword>
<dbReference type="GO" id="GO:0004252">
    <property type="term" value="F:serine-type endopeptidase activity"/>
    <property type="evidence" value="ECO:0007669"/>
    <property type="project" value="InterPro"/>
</dbReference>
<dbReference type="InterPro" id="IPR001254">
    <property type="entry name" value="Trypsin_dom"/>
</dbReference>
<dbReference type="GO" id="GO:0006508">
    <property type="term" value="P:proteolysis"/>
    <property type="evidence" value="ECO:0007669"/>
    <property type="project" value="UniProtKB-KW"/>
</dbReference>
<evidence type="ECO:0000313" key="10">
    <source>
        <dbReference type="Ensembl" id="ENSVKKP00000000109.1"/>
    </source>
</evidence>
<keyword evidence="3 6" id="KW-0378">Hydrolase</keyword>
<dbReference type="InterPro" id="IPR033116">
    <property type="entry name" value="TRYPSIN_SER"/>
</dbReference>
<dbReference type="Ensembl" id="ENSVKKT00000000112.1">
    <property type="protein sequence ID" value="ENSVKKP00000000109.1"/>
    <property type="gene ID" value="ENSVKKG00000000106.1"/>
</dbReference>
<dbReference type="PRINTS" id="PR00722">
    <property type="entry name" value="CHYMOTRYPSIN"/>
</dbReference>
<dbReference type="InterPro" id="IPR009003">
    <property type="entry name" value="Peptidase_S1_PA"/>
</dbReference>
<dbReference type="PROSITE" id="PS00134">
    <property type="entry name" value="TRYPSIN_HIS"/>
    <property type="match status" value="1"/>
</dbReference>
<reference evidence="10" key="1">
    <citation type="submission" date="2025-08" db="UniProtKB">
        <authorList>
            <consortium name="Ensembl"/>
        </authorList>
    </citation>
    <scope>IDENTIFICATION</scope>
</reference>
<dbReference type="SMART" id="SM00020">
    <property type="entry name" value="Tryp_SPc"/>
    <property type="match status" value="1"/>
</dbReference>
<sequence>MLLEQLSLLFLIYLGPFVDEISAGNRIIGGHDAQPGAWPWQVSLQVYHFGVGYYHVCGGSLITNNSVLTAAHCIKKWTDPAVWRVVIGLHHLFHHQYYTVKSQIRAILKHSDFKKESYENDVAMFILTDYVSFNKYIQPICLIDTPHLITDKTTCYISGWGSKEERGRGTYILQEAQVNIIPLFTCNRFDWYAGAIGWNMICAGSETGDVDSCQGDSGGPLTCRFPNDTKYYLIGITSFGIGCGRPKLPGVYVRMSFYRSWIESHLALFSKATIIYIHCIFIFLIVNCFMNILFLPIN</sequence>
<dbReference type="OMA" id="QPMCLPP"/>
<keyword evidence="11" id="KW-1185">Reference proteome</keyword>
<dbReference type="PROSITE" id="PS00135">
    <property type="entry name" value="TRYPSIN_SER"/>
    <property type="match status" value="1"/>
</dbReference>
<dbReference type="GO" id="GO:0005576">
    <property type="term" value="C:extracellular region"/>
    <property type="evidence" value="ECO:0007669"/>
    <property type="project" value="UniProtKB-ARBA"/>
</dbReference>
<evidence type="ECO:0000256" key="7">
    <source>
        <dbReference type="SAM" id="Phobius"/>
    </source>
</evidence>
<dbReference type="CDD" id="cd00190">
    <property type="entry name" value="Tryp_SPc"/>
    <property type="match status" value="1"/>
</dbReference>
<protein>
    <recommendedName>
        <fullName evidence="9">Peptidase S1 domain-containing protein</fullName>
    </recommendedName>
</protein>
<comment type="similarity">
    <text evidence="1">Belongs to the peptidase S1 family. Snake venom subfamily.</text>
</comment>
<reference evidence="10" key="2">
    <citation type="submission" date="2025-09" db="UniProtKB">
        <authorList>
            <consortium name="Ensembl"/>
        </authorList>
    </citation>
    <scope>IDENTIFICATION</scope>
</reference>
<keyword evidence="5" id="KW-1015">Disulfide bond</keyword>
<accession>A0A8D2IPE7</accession>
<dbReference type="InterPro" id="IPR018114">
    <property type="entry name" value="TRYPSIN_HIS"/>
</dbReference>
<feature type="domain" description="Peptidase S1" evidence="9">
    <location>
        <begin position="27"/>
        <end position="267"/>
    </location>
</feature>
<evidence type="ECO:0000256" key="8">
    <source>
        <dbReference type="SAM" id="SignalP"/>
    </source>
</evidence>
<evidence type="ECO:0000256" key="3">
    <source>
        <dbReference type="ARBA" id="ARBA00022801"/>
    </source>
</evidence>
<dbReference type="Gene3D" id="2.40.10.10">
    <property type="entry name" value="Trypsin-like serine proteases"/>
    <property type="match status" value="1"/>
</dbReference>
<evidence type="ECO:0000256" key="4">
    <source>
        <dbReference type="ARBA" id="ARBA00022825"/>
    </source>
</evidence>
<dbReference type="Pfam" id="PF00089">
    <property type="entry name" value="Trypsin"/>
    <property type="match status" value="1"/>
</dbReference>
<dbReference type="PROSITE" id="PS50240">
    <property type="entry name" value="TRYPSIN_DOM"/>
    <property type="match status" value="1"/>
</dbReference>
<feature type="transmembrane region" description="Helical" evidence="7">
    <location>
        <begin position="274"/>
        <end position="295"/>
    </location>
</feature>
<organism evidence="10 11">
    <name type="scientific">Varanus komodoensis</name>
    <name type="common">Komodo dragon</name>
    <dbReference type="NCBI Taxonomy" id="61221"/>
    <lineage>
        <taxon>Eukaryota</taxon>
        <taxon>Metazoa</taxon>
        <taxon>Chordata</taxon>
        <taxon>Craniata</taxon>
        <taxon>Vertebrata</taxon>
        <taxon>Euteleostomi</taxon>
        <taxon>Lepidosauria</taxon>
        <taxon>Squamata</taxon>
        <taxon>Bifurcata</taxon>
        <taxon>Unidentata</taxon>
        <taxon>Episquamata</taxon>
        <taxon>Toxicofera</taxon>
        <taxon>Anguimorpha</taxon>
        <taxon>Paleoanguimorpha</taxon>
        <taxon>Varanoidea</taxon>
        <taxon>Varanidae</taxon>
        <taxon>Varanus</taxon>
    </lineage>
</organism>
<keyword evidence="7" id="KW-1133">Transmembrane helix</keyword>
<evidence type="ECO:0000256" key="2">
    <source>
        <dbReference type="ARBA" id="ARBA00022670"/>
    </source>
</evidence>
<evidence type="ECO:0000256" key="1">
    <source>
        <dbReference type="ARBA" id="ARBA00009228"/>
    </source>
</evidence>
<evidence type="ECO:0000259" key="9">
    <source>
        <dbReference type="PROSITE" id="PS50240"/>
    </source>
</evidence>
<dbReference type="PANTHER" id="PTHR24252">
    <property type="entry name" value="ACROSIN-RELATED"/>
    <property type="match status" value="1"/>
</dbReference>
<keyword evidence="7" id="KW-0472">Membrane</keyword>
<evidence type="ECO:0000313" key="11">
    <source>
        <dbReference type="Proteomes" id="UP000694545"/>
    </source>
</evidence>
<evidence type="ECO:0000256" key="6">
    <source>
        <dbReference type="RuleBase" id="RU363034"/>
    </source>
</evidence>
<evidence type="ECO:0000256" key="5">
    <source>
        <dbReference type="ARBA" id="ARBA00023157"/>
    </source>
</evidence>
<dbReference type="SUPFAM" id="SSF50494">
    <property type="entry name" value="Trypsin-like serine proteases"/>
    <property type="match status" value="1"/>
</dbReference>
<feature type="signal peptide" evidence="8">
    <location>
        <begin position="1"/>
        <end position="23"/>
    </location>
</feature>
<dbReference type="GO" id="GO:0035821">
    <property type="term" value="P:modulation of process of another organism"/>
    <property type="evidence" value="ECO:0007669"/>
    <property type="project" value="UniProtKB-ARBA"/>
</dbReference>
<dbReference type="InterPro" id="IPR043504">
    <property type="entry name" value="Peptidase_S1_PA_chymotrypsin"/>
</dbReference>
<name>A0A8D2IPE7_VARKO</name>
<dbReference type="Proteomes" id="UP000694545">
    <property type="component" value="Unplaced"/>
</dbReference>
<dbReference type="AlphaFoldDB" id="A0A8D2IPE7"/>
<dbReference type="FunFam" id="2.40.10.10:FF:000003">
    <property type="entry name" value="Transmembrane serine protease 3"/>
    <property type="match status" value="1"/>
</dbReference>